<name>A0A9X6ND54_HYPEX</name>
<keyword evidence="4" id="KW-1185">Reference proteome</keyword>
<reference evidence="4" key="1">
    <citation type="submission" date="2017-01" db="EMBL/GenBank/DDBJ databases">
        <title>Comparative genomics of anhydrobiosis in the tardigrade Hypsibius dujardini.</title>
        <authorList>
            <person name="Yoshida Y."/>
            <person name="Koutsovoulos G."/>
            <person name="Laetsch D."/>
            <person name="Stevens L."/>
            <person name="Kumar S."/>
            <person name="Horikawa D."/>
            <person name="Ishino K."/>
            <person name="Komine S."/>
            <person name="Tomita M."/>
            <person name="Blaxter M."/>
            <person name="Arakawa K."/>
        </authorList>
    </citation>
    <scope>NUCLEOTIDE SEQUENCE [LARGE SCALE GENOMIC DNA]</scope>
    <source>
        <strain evidence="4">Z151</strain>
    </source>
</reference>
<accession>A0A9X6ND54</accession>
<feature type="non-terminal residue" evidence="3">
    <location>
        <position position="1"/>
    </location>
</feature>
<keyword evidence="2" id="KW-0732">Signal</keyword>
<feature type="compositionally biased region" description="Polar residues" evidence="1">
    <location>
        <begin position="50"/>
        <end position="59"/>
    </location>
</feature>
<feature type="signal peptide" evidence="2">
    <location>
        <begin position="1"/>
        <end position="18"/>
    </location>
</feature>
<sequence length="87" mass="9639">MFLVGILVVMSRAHTSGGILLGRHGTDRTTYFIKVEHIVRIVQKGTFRVNNNGQNTASLKPSPPTKSSDKFNPSEIRRSNTASELRT</sequence>
<dbReference type="AlphaFoldDB" id="A0A9X6ND54"/>
<proteinExistence type="predicted"/>
<feature type="region of interest" description="Disordered" evidence="1">
    <location>
        <begin position="50"/>
        <end position="87"/>
    </location>
</feature>
<dbReference type="Proteomes" id="UP000192578">
    <property type="component" value="Unassembled WGS sequence"/>
</dbReference>
<evidence type="ECO:0000313" key="4">
    <source>
        <dbReference type="Proteomes" id="UP000192578"/>
    </source>
</evidence>
<gene>
    <name evidence="3" type="ORF">BV898_16419</name>
</gene>
<evidence type="ECO:0008006" key="5">
    <source>
        <dbReference type="Google" id="ProtNLM"/>
    </source>
</evidence>
<evidence type="ECO:0000313" key="3">
    <source>
        <dbReference type="EMBL" id="OWA51960.1"/>
    </source>
</evidence>
<evidence type="ECO:0000256" key="2">
    <source>
        <dbReference type="SAM" id="SignalP"/>
    </source>
</evidence>
<evidence type="ECO:0000256" key="1">
    <source>
        <dbReference type="SAM" id="MobiDB-lite"/>
    </source>
</evidence>
<dbReference type="EMBL" id="MTYJ01000246">
    <property type="protein sequence ID" value="OWA51960.1"/>
    <property type="molecule type" value="Genomic_DNA"/>
</dbReference>
<organism evidence="3 4">
    <name type="scientific">Hypsibius exemplaris</name>
    <name type="common">Freshwater tardigrade</name>
    <dbReference type="NCBI Taxonomy" id="2072580"/>
    <lineage>
        <taxon>Eukaryota</taxon>
        <taxon>Metazoa</taxon>
        <taxon>Ecdysozoa</taxon>
        <taxon>Tardigrada</taxon>
        <taxon>Eutardigrada</taxon>
        <taxon>Parachela</taxon>
        <taxon>Hypsibioidea</taxon>
        <taxon>Hypsibiidae</taxon>
        <taxon>Hypsibius</taxon>
    </lineage>
</organism>
<feature type="chain" id="PRO_5040848965" description="Secreted protein" evidence="2">
    <location>
        <begin position="19"/>
        <end position="87"/>
    </location>
</feature>
<protein>
    <recommendedName>
        <fullName evidence="5">Secreted protein</fullName>
    </recommendedName>
</protein>
<comment type="caution">
    <text evidence="3">The sequence shown here is derived from an EMBL/GenBank/DDBJ whole genome shotgun (WGS) entry which is preliminary data.</text>
</comment>